<accession>A0A9Q1J5W4</accession>
<sequence>MWWPSNGFLPVCWPPAPGVRNSLVQVGPTAQLGRAQAAESRERGSLRHGGPSRPRLRSQLSAFCARGRALFTALGLIGLNYCYGFASLEASRLRLHDRHANQSIHQSRLIPQNSTSRTSIVGFCTFKN</sequence>
<evidence type="ECO:0000313" key="2">
    <source>
        <dbReference type="EMBL" id="KAJ8368418.1"/>
    </source>
</evidence>
<gene>
    <name evidence="2" type="ORF">SKAU_G00084460</name>
</gene>
<protein>
    <submittedName>
        <fullName evidence="2">Uncharacterized protein</fullName>
    </submittedName>
</protein>
<dbReference type="Proteomes" id="UP001152622">
    <property type="component" value="Chromosome 3"/>
</dbReference>
<evidence type="ECO:0000313" key="3">
    <source>
        <dbReference type="Proteomes" id="UP001152622"/>
    </source>
</evidence>
<proteinExistence type="predicted"/>
<comment type="caution">
    <text evidence="2">The sequence shown here is derived from an EMBL/GenBank/DDBJ whole genome shotgun (WGS) entry which is preliminary data.</text>
</comment>
<dbReference type="EMBL" id="JAINUF010000003">
    <property type="protein sequence ID" value="KAJ8368418.1"/>
    <property type="molecule type" value="Genomic_DNA"/>
</dbReference>
<reference evidence="2" key="1">
    <citation type="journal article" date="2023" name="Science">
        <title>Genome structures resolve the early diversification of teleost fishes.</title>
        <authorList>
            <person name="Parey E."/>
            <person name="Louis A."/>
            <person name="Montfort J."/>
            <person name="Bouchez O."/>
            <person name="Roques C."/>
            <person name="Iampietro C."/>
            <person name="Lluch J."/>
            <person name="Castinel A."/>
            <person name="Donnadieu C."/>
            <person name="Desvignes T."/>
            <person name="Floi Bucao C."/>
            <person name="Jouanno E."/>
            <person name="Wen M."/>
            <person name="Mejri S."/>
            <person name="Dirks R."/>
            <person name="Jansen H."/>
            <person name="Henkel C."/>
            <person name="Chen W.J."/>
            <person name="Zahm M."/>
            <person name="Cabau C."/>
            <person name="Klopp C."/>
            <person name="Thompson A.W."/>
            <person name="Robinson-Rechavi M."/>
            <person name="Braasch I."/>
            <person name="Lecointre G."/>
            <person name="Bobe J."/>
            <person name="Postlethwait J.H."/>
            <person name="Berthelot C."/>
            <person name="Roest Crollius H."/>
            <person name="Guiguen Y."/>
        </authorList>
    </citation>
    <scope>NUCLEOTIDE SEQUENCE</scope>
    <source>
        <strain evidence="2">WJC10195</strain>
    </source>
</reference>
<keyword evidence="3" id="KW-1185">Reference proteome</keyword>
<organism evidence="2 3">
    <name type="scientific">Synaphobranchus kaupii</name>
    <name type="common">Kaup's arrowtooth eel</name>
    <dbReference type="NCBI Taxonomy" id="118154"/>
    <lineage>
        <taxon>Eukaryota</taxon>
        <taxon>Metazoa</taxon>
        <taxon>Chordata</taxon>
        <taxon>Craniata</taxon>
        <taxon>Vertebrata</taxon>
        <taxon>Euteleostomi</taxon>
        <taxon>Actinopterygii</taxon>
        <taxon>Neopterygii</taxon>
        <taxon>Teleostei</taxon>
        <taxon>Anguilliformes</taxon>
        <taxon>Synaphobranchidae</taxon>
        <taxon>Synaphobranchus</taxon>
    </lineage>
</organism>
<dbReference type="AlphaFoldDB" id="A0A9Q1J5W4"/>
<evidence type="ECO:0000256" key="1">
    <source>
        <dbReference type="SAM" id="MobiDB-lite"/>
    </source>
</evidence>
<feature type="region of interest" description="Disordered" evidence="1">
    <location>
        <begin position="34"/>
        <end position="54"/>
    </location>
</feature>
<name>A0A9Q1J5W4_SYNKA</name>